<feature type="binding site" evidence="21">
    <location>
        <begin position="551"/>
        <end position="557"/>
    </location>
    <ligand>
        <name>ATP</name>
        <dbReference type="ChEBI" id="CHEBI:30616"/>
    </ligand>
</feature>
<evidence type="ECO:0000256" key="3">
    <source>
        <dbReference type="ARBA" id="ARBA00022475"/>
    </source>
</evidence>
<accession>G3QCN7</accession>
<evidence type="ECO:0000256" key="2">
    <source>
        <dbReference type="ARBA" id="ARBA00011902"/>
    </source>
</evidence>
<dbReference type="GO" id="GO:0043235">
    <property type="term" value="C:receptor complex"/>
    <property type="evidence" value="ECO:0007669"/>
    <property type="project" value="TreeGrafter"/>
</dbReference>
<reference evidence="29" key="3">
    <citation type="submission" date="2025-09" db="UniProtKB">
        <authorList>
            <consortium name="Ensembl"/>
        </authorList>
    </citation>
    <scope>IDENTIFICATION</scope>
</reference>
<dbReference type="OMA" id="EPMMKNI"/>
<keyword evidence="9" id="KW-0418">Kinase</keyword>
<keyword evidence="12 26" id="KW-1133">Transmembrane helix</keyword>
<keyword evidence="22" id="KW-0479">Metal-binding</keyword>
<keyword evidence="5" id="KW-0808">Transferase</keyword>
<dbReference type="Pfam" id="PF07714">
    <property type="entry name" value="PK_Tyr_Ser-Thr"/>
    <property type="match status" value="1"/>
</dbReference>
<evidence type="ECO:0000256" key="26">
    <source>
        <dbReference type="SAM" id="Phobius"/>
    </source>
</evidence>
<comment type="similarity">
    <text evidence="24">Belongs to the protein kinase superfamily. Tyr protein kinase family. CSF-1/PDGF receptor subfamily.</text>
</comment>
<dbReference type="GO" id="GO:1990682">
    <property type="term" value="C:CSF1-CSF1R complex"/>
    <property type="evidence" value="ECO:0007669"/>
    <property type="project" value="TreeGrafter"/>
</dbReference>
<dbReference type="GO" id="GO:0046872">
    <property type="term" value="F:metal ion binding"/>
    <property type="evidence" value="ECO:0007669"/>
    <property type="project" value="UniProtKB-KW"/>
</dbReference>
<keyword evidence="17" id="KW-0325">Glycoprotein</keyword>
<dbReference type="EC" id="2.7.10.1" evidence="2"/>
<evidence type="ECO:0000256" key="5">
    <source>
        <dbReference type="ARBA" id="ARBA00022679"/>
    </source>
</evidence>
<feature type="binding site" evidence="22">
    <location>
        <position position="449"/>
    </location>
    <ligand>
        <name>Mg(2+)</name>
        <dbReference type="ChEBI" id="CHEBI:18420"/>
    </ligand>
</feature>
<dbReference type="InterPro" id="IPR001245">
    <property type="entry name" value="Ser-Thr/Tyr_kinase_cat_dom"/>
</dbReference>
<feature type="compositionally biased region" description="Basic and acidic residues" evidence="25">
    <location>
        <begin position="811"/>
        <end position="825"/>
    </location>
</feature>
<dbReference type="InterPro" id="IPR011009">
    <property type="entry name" value="Kinase-like_dom_sf"/>
</dbReference>
<dbReference type="InterPro" id="IPR008266">
    <property type="entry name" value="Tyr_kinase_AS"/>
</dbReference>
<name>G3QCN7_GASAC</name>
<feature type="binding site" evidence="21">
    <location>
        <position position="650"/>
    </location>
    <ligand>
        <name>ATP</name>
        <dbReference type="ChEBI" id="CHEBI:30616"/>
    </ligand>
</feature>
<dbReference type="GO" id="GO:0030335">
    <property type="term" value="P:positive regulation of cell migration"/>
    <property type="evidence" value="ECO:0007669"/>
    <property type="project" value="TreeGrafter"/>
</dbReference>
<evidence type="ECO:0000256" key="14">
    <source>
        <dbReference type="ARBA" id="ARBA00023137"/>
    </source>
</evidence>
<evidence type="ECO:0000256" key="6">
    <source>
        <dbReference type="ARBA" id="ARBA00022692"/>
    </source>
</evidence>
<evidence type="ECO:0000256" key="9">
    <source>
        <dbReference type="ARBA" id="ARBA00022777"/>
    </source>
</evidence>
<evidence type="ECO:0000313" key="29">
    <source>
        <dbReference type="Ensembl" id="ENSGACP00000027653.2"/>
    </source>
</evidence>
<dbReference type="FunFam" id="1.10.510.10:FF:000140">
    <property type="entry name" value="Platelet-derived growth factor receptor beta"/>
    <property type="match status" value="1"/>
</dbReference>
<keyword evidence="22" id="KW-0460">Magnesium</keyword>
<dbReference type="Bgee" id="ENSGACG00000020913">
    <property type="expression patterns" value="Expressed in spleen and 12 other cell types or tissues"/>
</dbReference>
<keyword evidence="14" id="KW-0829">Tyrosine-protein kinase</keyword>
<keyword evidence="6 24" id="KW-0812">Transmembrane</keyword>
<comment type="catalytic activity">
    <reaction evidence="19">
        <text>L-tyrosyl-[protein] + ATP = O-phospho-L-tyrosyl-[protein] + ADP + H(+)</text>
        <dbReference type="Rhea" id="RHEA:10596"/>
        <dbReference type="Rhea" id="RHEA-COMP:10136"/>
        <dbReference type="Rhea" id="RHEA-COMP:20101"/>
        <dbReference type="ChEBI" id="CHEBI:15378"/>
        <dbReference type="ChEBI" id="CHEBI:30616"/>
        <dbReference type="ChEBI" id="CHEBI:46858"/>
        <dbReference type="ChEBI" id="CHEBI:61978"/>
        <dbReference type="ChEBI" id="CHEBI:456216"/>
        <dbReference type="EC" id="2.7.10.1"/>
    </reaction>
</comment>
<evidence type="ECO:0000256" key="20">
    <source>
        <dbReference type="PIRSR" id="PIRSR000615-1"/>
    </source>
</evidence>
<sequence length="835" mass="94952">MRLTSTSFRLFYRDRPQDPVVVSGSDPRHTGTYYCGYINQNSANPSSVFVTPYFSTPSVEESQDFLFRCLLTDPSITNLTLQSAGSEEGRGRSLPLGMNVTFDLRRGALIRDLHRSFSGSYVCSGWRDQRQFRSKPVDLFVIPKPRNPPSLSVSQHQSVRLEGERFEVTCVTSNPSNFYNLTWTDPNTKVRGHLLINSTVTVIYLQLSESDTYTRELNEAPGANVSSMLHSQLKANVSLHQLGVKGDSSRNVSGTSKLEVYEGRDVTLTFVIEAYPPIRRQHWTTTTGVNKDNNNMVYQENYTANGYRSEASLLLRRVRQEDQGQYSFHFDNSFFDGSQNIDLRIYSRKHFLLFFLLLLSSCTSTSALLFPFLQFASEIVTLFHDFTTKTQKNLCEVIKNMKFHNFVNVSYLNQNSSLFSQRVQMFPLSQKPKYEIRWKIIESTDGNSYTFIDPSQLPYEQKWEFPRDKLRLGAVVGSGAFGKVVEATAYGLGTGDATRVAVKMLKPSAHSEEREALMSELKILGHLGYHDNIVNLLGACTRGGPMLMITEYCSHGDLLNFLRAHAQDFMASVVSVDEVEEEVLYKNMGTQNPRLRSDSGISCCSDYQEMQQVKSPGLSVEDLMRFSQQVAQGLDFLSTRNCIHRDVAARNVLLTDRRVAKICDFGLARDIRNDNSYIVQGNARLPVKWMAPESIFQCVYTVQSDVWSYGVLLWETFSLGKSPYPNIAVDTNFYKMIQDGRHMDKPHFAPTEMYQLMTLCWSLEPTDRPTFKTIGQLIDRLLPCTVDALLHHRKQVRPLHSPANWAPALSGDHHDENKADNEKIEPMMKNIYQLS</sequence>
<protein>
    <recommendedName>
        <fullName evidence="2">receptor protein-tyrosine kinase</fullName>
        <ecNumber evidence="2">2.7.10.1</ecNumber>
    </recommendedName>
</protein>
<keyword evidence="8 21" id="KW-0547">Nucleotide-binding</keyword>
<dbReference type="PIRSF" id="PIRSF000615">
    <property type="entry name" value="TyrPK_CSF1-R"/>
    <property type="match status" value="1"/>
</dbReference>
<evidence type="ECO:0000256" key="4">
    <source>
        <dbReference type="ARBA" id="ARBA00022553"/>
    </source>
</evidence>
<evidence type="ECO:0000256" key="1">
    <source>
        <dbReference type="ARBA" id="ARBA00004251"/>
    </source>
</evidence>
<dbReference type="InterPro" id="IPR003599">
    <property type="entry name" value="Ig_sub"/>
</dbReference>
<dbReference type="Gene3D" id="1.10.510.10">
    <property type="entry name" value="Transferase(Phosphotransferase) domain 1"/>
    <property type="match status" value="1"/>
</dbReference>
<feature type="binding site" evidence="21">
    <location>
        <begin position="477"/>
        <end position="484"/>
    </location>
    <ligand>
        <name>ATP</name>
        <dbReference type="ChEBI" id="CHEBI:30616"/>
    </ligand>
</feature>
<comment type="subcellular location">
    <subcellularLocation>
        <location evidence="1">Cell membrane</location>
        <topology evidence="1">Single-pass type I membrane protein</topology>
    </subcellularLocation>
    <subcellularLocation>
        <location evidence="24">Membrane</location>
        <topology evidence="24">Single-pass type I membrane protein</topology>
    </subcellularLocation>
</comment>
<dbReference type="GO" id="GO:0001667">
    <property type="term" value="P:ameboidal-type cell migration"/>
    <property type="evidence" value="ECO:0007669"/>
    <property type="project" value="UniProtKB-ARBA"/>
</dbReference>
<feature type="region of interest" description="Disordered" evidence="25">
    <location>
        <begin position="802"/>
        <end position="825"/>
    </location>
</feature>
<keyword evidence="11" id="KW-0832">Ubl conjugation</keyword>
<feature type="binding site" evidence="22">
    <location>
        <position position="651"/>
    </location>
    <ligand>
        <name>Mg(2+)</name>
        <dbReference type="ChEBI" id="CHEBI:18420"/>
    </ligand>
</feature>
<evidence type="ECO:0000259" key="28">
    <source>
        <dbReference type="PROSITE" id="PS50835"/>
    </source>
</evidence>
<evidence type="ECO:0000256" key="18">
    <source>
        <dbReference type="ARBA" id="ARBA00023319"/>
    </source>
</evidence>
<dbReference type="PROSITE" id="PS50011">
    <property type="entry name" value="PROTEIN_KINASE_DOM"/>
    <property type="match status" value="1"/>
</dbReference>
<dbReference type="GO" id="GO:0005524">
    <property type="term" value="F:ATP binding"/>
    <property type="evidence" value="ECO:0007669"/>
    <property type="project" value="UniProtKB-UniRule"/>
</dbReference>
<dbReference type="InterPro" id="IPR001824">
    <property type="entry name" value="Tyr_kinase_rcpt_3_CS"/>
</dbReference>
<dbReference type="PRINTS" id="PR00109">
    <property type="entry name" value="TYRKINASE"/>
</dbReference>
<dbReference type="SUPFAM" id="SSF48726">
    <property type="entry name" value="Immunoglobulin"/>
    <property type="match status" value="1"/>
</dbReference>
<reference evidence="29 30" key="1">
    <citation type="journal article" date="2021" name="G3 (Bethesda)">
        <title>Improved contiguity of the threespine stickleback genome using long-read sequencing.</title>
        <authorList>
            <person name="Nath S."/>
            <person name="Shaw D.E."/>
            <person name="White M.A."/>
        </authorList>
    </citation>
    <scope>NUCLEOTIDE SEQUENCE [LARGE SCALE GENOMIC DNA]</scope>
    <source>
        <strain evidence="29 30">Lake Benthic</strain>
    </source>
</reference>
<dbReference type="FunFam" id="3.30.200.20:FF:000025">
    <property type="entry name" value="Platelet-derived growth factor receptor alpha"/>
    <property type="match status" value="1"/>
</dbReference>
<evidence type="ECO:0000313" key="30">
    <source>
        <dbReference type="Proteomes" id="UP000007635"/>
    </source>
</evidence>
<evidence type="ECO:0000256" key="16">
    <source>
        <dbReference type="ARBA" id="ARBA00023170"/>
    </source>
</evidence>
<dbReference type="GeneTree" id="ENSGT00940000155506"/>
<dbReference type="PROSITE" id="PS00240">
    <property type="entry name" value="RECEPTOR_TYR_KIN_III"/>
    <property type="match status" value="1"/>
</dbReference>
<dbReference type="GO" id="GO:0019838">
    <property type="term" value="F:growth factor binding"/>
    <property type="evidence" value="ECO:0007669"/>
    <property type="project" value="TreeGrafter"/>
</dbReference>
<dbReference type="InterPro" id="IPR020635">
    <property type="entry name" value="Tyr_kinase_cat_dom"/>
</dbReference>
<dbReference type="SMART" id="SM00219">
    <property type="entry name" value="TyrKc"/>
    <property type="match status" value="1"/>
</dbReference>
<dbReference type="Ensembl" id="ENSGACT00000027705.2">
    <property type="protein sequence ID" value="ENSGACP00000027653.2"/>
    <property type="gene ID" value="ENSGACG00000020913.2"/>
</dbReference>
<dbReference type="STRING" id="69293.ENSGACP00000027653"/>
<dbReference type="InParanoid" id="G3QCN7"/>
<dbReference type="InterPro" id="IPR000719">
    <property type="entry name" value="Prot_kinase_dom"/>
</dbReference>
<feature type="domain" description="Ig-like" evidence="28">
    <location>
        <begin position="149"/>
        <end position="226"/>
    </location>
</feature>
<feature type="active site" description="Proton acceptor" evidence="20">
    <location>
        <position position="646"/>
    </location>
</feature>
<evidence type="ECO:0000256" key="17">
    <source>
        <dbReference type="ARBA" id="ARBA00023180"/>
    </source>
</evidence>
<keyword evidence="16 24" id="KW-0675">Receptor</keyword>
<evidence type="ECO:0000256" key="22">
    <source>
        <dbReference type="PIRSR" id="PIRSR000615-3"/>
    </source>
</evidence>
<dbReference type="GO" id="GO:0007169">
    <property type="term" value="P:cell surface receptor protein tyrosine kinase signaling pathway"/>
    <property type="evidence" value="ECO:0007669"/>
    <property type="project" value="InterPro"/>
</dbReference>
<evidence type="ECO:0000256" key="13">
    <source>
        <dbReference type="ARBA" id="ARBA00023136"/>
    </source>
</evidence>
<evidence type="ECO:0000256" key="24">
    <source>
        <dbReference type="RuleBase" id="RU000311"/>
    </source>
</evidence>
<dbReference type="InterPro" id="IPR013783">
    <property type="entry name" value="Ig-like_fold"/>
</dbReference>
<dbReference type="Gene3D" id="3.30.200.20">
    <property type="entry name" value="Phosphorylase Kinase, domain 1"/>
    <property type="match status" value="1"/>
</dbReference>
<dbReference type="GO" id="GO:0005011">
    <property type="term" value="F:macrophage colony-stimulating factor receptor activity"/>
    <property type="evidence" value="ECO:0007669"/>
    <property type="project" value="TreeGrafter"/>
</dbReference>
<evidence type="ECO:0000256" key="21">
    <source>
        <dbReference type="PIRSR" id="PIRSR000615-2"/>
    </source>
</evidence>
<dbReference type="GO" id="GO:0005886">
    <property type="term" value="C:plasma membrane"/>
    <property type="evidence" value="ECO:0007669"/>
    <property type="project" value="UniProtKB-SubCell"/>
</dbReference>
<keyword evidence="4" id="KW-0597">Phosphoprotein</keyword>
<dbReference type="PANTHER" id="PTHR24416">
    <property type="entry name" value="TYROSINE-PROTEIN KINASE RECEPTOR"/>
    <property type="match status" value="1"/>
</dbReference>
<evidence type="ECO:0000256" key="19">
    <source>
        <dbReference type="ARBA" id="ARBA00051243"/>
    </source>
</evidence>
<keyword evidence="3" id="KW-1003">Cell membrane</keyword>
<organism evidence="29 30">
    <name type="scientific">Gasterosteus aculeatus aculeatus</name>
    <name type="common">three-spined stickleback</name>
    <dbReference type="NCBI Taxonomy" id="481459"/>
    <lineage>
        <taxon>Eukaryota</taxon>
        <taxon>Metazoa</taxon>
        <taxon>Chordata</taxon>
        <taxon>Craniata</taxon>
        <taxon>Vertebrata</taxon>
        <taxon>Euteleostomi</taxon>
        <taxon>Actinopterygii</taxon>
        <taxon>Neopterygii</taxon>
        <taxon>Teleostei</taxon>
        <taxon>Neoteleostei</taxon>
        <taxon>Acanthomorphata</taxon>
        <taxon>Eupercaria</taxon>
        <taxon>Perciformes</taxon>
        <taxon>Cottioidei</taxon>
        <taxon>Gasterosteales</taxon>
        <taxon>Gasterosteidae</taxon>
        <taxon>Gasterosteus</taxon>
    </lineage>
</organism>
<keyword evidence="18 24" id="KW-0393">Immunoglobulin domain</keyword>
<dbReference type="GO" id="GO:0030316">
    <property type="term" value="P:osteoclast differentiation"/>
    <property type="evidence" value="ECO:0007669"/>
    <property type="project" value="TreeGrafter"/>
</dbReference>
<evidence type="ECO:0000256" key="12">
    <source>
        <dbReference type="ARBA" id="ARBA00022989"/>
    </source>
</evidence>
<evidence type="ECO:0000256" key="11">
    <source>
        <dbReference type="ARBA" id="ARBA00022843"/>
    </source>
</evidence>
<evidence type="ECO:0000259" key="27">
    <source>
        <dbReference type="PROSITE" id="PS50011"/>
    </source>
</evidence>
<dbReference type="SMART" id="SM00409">
    <property type="entry name" value="IG"/>
    <property type="match status" value="3"/>
</dbReference>
<evidence type="ECO:0000256" key="7">
    <source>
        <dbReference type="ARBA" id="ARBA00022737"/>
    </source>
</evidence>
<evidence type="ECO:0000256" key="23">
    <source>
        <dbReference type="PROSITE-ProRule" id="PRU10141"/>
    </source>
</evidence>
<dbReference type="Gene3D" id="2.60.40.10">
    <property type="entry name" value="Immunoglobulins"/>
    <property type="match status" value="2"/>
</dbReference>
<dbReference type="InterPro" id="IPR036179">
    <property type="entry name" value="Ig-like_dom_sf"/>
</dbReference>
<dbReference type="InterPro" id="IPR007110">
    <property type="entry name" value="Ig-like_dom"/>
</dbReference>
<reference evidence="29" key="2">
    <citation type="submission" date="2025-08" db="UniProtKB">
        <authorList>
            <consortium name="Ensembl"/>
        </authorList>
    </citation>
    <scope>IDENTIFICATION</scope>
</reference>
<feature type="domain" description="Protein kinase" evidence="27">
    <location>
        <begin position="470"/>
        <end position="782"/>
    </location>
</feature>
<dbReference type="AlphaFoldDB" id="G3QCN7"/>
<feature type="binding site" evidence="22">
    <location>
        <position position="664"/>
    </location>
    <ligand>
        <name>Mg(2+)</name>
        <dbReference type="ChEBI" id="CHEBI:18420"/>
    </ligand>
</feature>
<evidence type="ECO:0000256" key="25">
    <source>
        <dbReference type="SAM" id="MobiDB-lite"/>
    </source>
</evidence>
<dbReference type="Proteomes" id="UP000007635">
    <property type="component" value="Chromosome VII"/>
</dbReference>
<feature type="binding site" evidence="21 23">
    <location>
        <position position="503"/>
    </location>
    <ligand>
        <name>ATP</name>
        <dbReference type="ChEBI" id="CHEBI:30616"/>
    </ligand>
</feature>
<keyword evidence="7" id="KW-0677">Repeat</keyword>
<dbReference type="eggNOG" id="KOG0200">
    <property type="taxonomic scope" value="Eukaryota"/>
</dbReference>
<proteinExistence type="inferred from homology"/>
<dbReference type="InterPro" id="IPR050122">
    <property type="entry name" value="RTK"/>
</dbReference>
<keyword evidence="15" id="KW-1015">Disulfide bond</keyword>
<dbReference type="PROSITE" id="PS50835">
    <property type="entry name" value="IG_LIKE"/>
    <property type="match status" value="1"/>
</dbReference>
<dbReference type="PROSITE" id="PS00107">
    <property type="entry name" value="PROTEIN_KINASE_ATP"/>
    <property type="match status" value="1"/>
</dbReference>
<dbReference type="PANTHER" id="PTHR24416:SF47">
    <property type="entry name" value="MACROPHAGE COLONY-STIMULATING FACTOR 1 RECEPTOR"/>
    <property type="match status" value="1"/>
</dbReference>
<dbReference type="InterPro" id="IPR017441">
    <property type="entry name" value="Protein_kinase_ATP_BS"/>
</dbReference>
<evidence type="ECO:0000256" key="8">
    <source>
        <dbReference type="ARBA" id="ARBA00022741"/>
    </source>
</evidence>
<keyword evidence="30" id="KW-1185">Reference proteome</keyword>
<keyword evidence="10 21" id="KW-0067">ATP-binding</keyword>
<evidence type="ECO:0000256" key="10">
    <source>
        <dbReference type="ARBA" id="ARBA00022840"/>
    </source>
</evidence>
<evidence type="ECO:0000256" key="15">
    <source>
        <dbReference type="ARBA" id="ARBA00023157"/>
    </source>
</evidence>
<dbReference type="GO" id="GO:0043408">
    <property type="term" value="P:regulation of MAPK cascade"/>
    <property type="evidence" value="ECO:0007669"/>
    <property type="project" value="TreeGrafter"/>
</dbReference>
<dbReference type="SUPFAM" id="SSF56112">
    <property type="entry name" value="Protein kinase-like (PK-like)"/>
    <property type="match status" value="1"/>
</dbReference>
<feature type="transmembrane region" description="Helical" evidence="26">
    <location>
        <begin position="351"/>
        <end position="373"/>
    </location>
</feature>
<dbReference type="PROSITE" id="PS00109">
    <property type="entry name" value="PROTEIN_KINASE_TYR"/>
    <property type="match status" value="1"/>
</dbReference>
<keyword evidence="13 26" id="KW-0472">Membrane</keyword>